<dbReference type="Gene3D" id="2.40.50.40">
    <property type="match status" value="1"/>
</dbReference>
<dbReference type="PANTHER" id="PTHR37984">
    <property type="entry name" value="PROTEIN CBG26694"/>
    <property type="match status" value="1"/>
</dbReference>
<dbReference type="InterPro" id="IPR056924">
    <property type="entry name" value="SH3_Tf2-1"/>
</dbReference>
<dbReference type="PROSITE" id="PS50994">
    <property type="entry name" value="INTEGRASE"/>
    <property type="match status" value="1"/>
</dbReference>
<dbReference type="AlphaFoldDB" id="A0A284QY56"/>
<dbReference type="PROSITE" id="PS50013">
    <property type="entry name" value="CHROMO_2"/>
    <property type="match status" value="1"/>
</dbReference>
<name>A0A284QY56_ARMOS</name>
<evidence type="ECO:0000313" key="5">
    <source>
        <dbReference type="Proteomes" id="UP000219338"/>
    </source>
</evidence>
<dbReference type="Proteomes" id="UP000219338">
    <property type="component" value="Unassembled WGS sequence"/>
</dbReference>
<sequence>MVTGLPKSNGYNTILVIIDHFSKAIILVTCNTELSSEGWAKILCDEIYAKYGMPIIVISDQGPQFISKFLKDLQTDKQNTNWADWLPLTAFQHNNCVHSTMGKSPFFVNYRRNPRVTSDSHSYAPLQTPASNSFKATMKLIHDETKAALQKSAEQMKMQYDKKKKAAVEYQIRDKVWLNTTNLHLAHPKKKLNDKHIGPFPILKKHSLSAYKLKLPLTWKIYSVFNETLLHPFTPPAFLNQEQPPPPPPDIVNSEEQYEVEAILDNKTHKVHRRADEPLQMVTDYLVKWKGYGLEENK</sequence>
<feature type="domain" description="Chromo" evidence="2">
    <location>
        <begin position="258"/>
        <end position="298"/>
    </location>
</feature>
<accession>A0A284QY56</accession>
<dbReference type="PANTHER" id="PTHR37984:SF5">
    <property type="entry name" value="PROTEIN NYNRIN-LIKE"/>
    <property type="match status" value="1"/>
</dbReference>
<evidence type="ECO:0000256" key="1">
    <source>
        <dbReference type="ARBA" id="ARBA00022884"/>
    </source>
</evidence>
<dbReference type="SUPFAM" id="SSF54160">
    <property type="entry name" value="Chromo domain-like"/>
    <property type="match status" value="1"/>
</dbReference>
<dbReference type="EMBL" id="FUEG01000003">
    <property type="protein sequence ID" value="SJL01322.1"/>
    <property type="molecule type" value="Genomic_DNA"/>
</dbReference>
<dbReference type="InterPro" id="IPR016197">
    <property type="entry name" value="Chromo-like_dom_sf"/>
</dbReference>
<reference evidence="5" key="1">
    <citation type="journal article" date="2017" name="Nat. Ecol. Evol.">
        <title>Genome expansion and lineage-specific genetic innovations in the forest pathogenic fungi Armillaria.</title>
        <authorList>
            <person name="Sipos G."/>
            <person name="Prasanna A.N."/>
            <person name="Walter M.C."/>
            <person name="O'Connor E."/>
            <person name="Balint B."/>
            <person name="Krizsan K."/>
            <person name="Kiss B."/>
            <person name="Hess J."/>
            <person name="Varga T."/>
            <person name="Slot J."/>
            <person name="Riley R."/>
            <person name="Boka B."/>
            <person name="Rigling D."/>
            <person name="Barry K."/>
            <person name="Lee J."/>
            <person name="Mihaltcheva S."/>
            <person name="LaButti K."/>
            <person name="Lipzen A."/>
            <person name="Waldron R."/>
            <person name="Moloney N.M."/>
            <person name="Sperisen C."/>
            <person name="Kredics L."/>
            <person name="Vagvoelgyi C."/>
            <person name="Patrignani A."/>
            <person name="Fitzpatrick D."/>
            <person name="Nagy I."/>
            <person name="Doyle S."/>
            <person name="Anderson J.B."/>
            <person name="Grigoriev I.V."/>
            <person name="Gueldener U."/>
            <person name="Muensterkoetter M."/>
            <person name="Nagy L.G."/>
        </authorList>
    </citation>
    <scope>NUCLEOTIDE SEQUENCE [LARGE SCALE GENOMIC DNA]</scope>
    <source>
        <strain evidence="5">C18/9</strain>
    </source>
</reference>
<evidence type="ECO:0000259" key="3">
    <source>
        <dbReference type="PROSITE" id="PS50994"/>
    </source>
</evidence>
<dbReference type="GO" id="GO:0006338">
    <property type="term" value="P:chromatin remodeling"/>
    <property type="evidence" value="ECO:0007669"/>
    <property type="project" value="UniProtKB-ARBA"/>
</dbReference>
<dbReference type="Gene3D" id="3.30.420.10">
    <property type="entry name" value="Ribonuclease H-like superfamily/Ribonuclease H"/>
    <property type="match status" value="2"/>
</dbReference>
<dbReference type="OrthoDB" id="2273864at2759"/>
<gene>
    <name evidence="4" type="ORF">ARMOST_04642</name>
</gene>
<dbReference type="InterPro" id="IPR001584">
    <property type="entry name" value="Integrase_cat-core"/>
</dbReference>
<keyword evidence="5" id="KW-1185">Reference proteome</keyword>
<dbReference type="InterPro" id="IPR012337">
    <property type="entry name" value="RNaseH-like_sf"/>
</dbReference>
<dbReference type="InterPro" id="IPR000953">
    <property type="entry name" value="Chromo/chromo_shadow_dom"/>
</dbReference>
<organism evidence="4 5">
    <name type="scientific">Armillaria ostoyae</name>
    <name type="common">Armillaria root rot fungus</name>
    <dbReference type="NCBI Taxonomy" id="47428"/>
    <lineage>
        <taxon>Eukaryota</taxon>
        <taxon>Fungi</taxon>
        <taxon>Dikarya</taxon>
        <taxon>Basidiomycota</taxon>
        <taxon>Agaricomycotina</taxon>
        <taxon>Agaricomycetes</taxon>
        <taxon>Agaricomycetidae</taxon>
        <taxon>Agaricales</taxon>
        <taxon>Marasmiineae</taxon>
        <taxon>Physalacriaceae</taxon>
        <taxon>Armillaria</taxon>
    </lineage>
</organism>
<protein>
    <recommendedName>
        <fullName evidence="6">Integrase catalytic domain-containing protein</fullName>
    </recommendedName>
</protein>
<feature type="domain" description="Integrase catalytic" evidence="3">
    <location>
        <begin position="1"/>
        <end position="73"/>
    </location>
</feature>
<proteinExistence type="predicted"/>
<dbReference type="OMA" id="WINAKYQ"/>
<dbReference type="GO" id="GO:0015074">
    <property type="term" value="P:DNA integration"/>
    <property type="evidence" value="ECO:0007669"/>
    <property type="project" value="InterPro"/>
</dbReference>
<evidence type="ECO:0008006" key="6">
    <source>
        <dbReference type="Google" id="ProtNLM"/>
    </source>
</evidence>
<dbReference type="InterPro" id="IPR050951">
    <property type="entry name" value="Retrovirus_Pol_polyprotein"/>
</dbReference>
<keyword evidence="1" id="KW-0694">RNA-binding</keyword>
<dbReference type="GO" id="GO:0005634">
    <property type="term" value="C:nucleus"/>
    <property type="evidence" value="ECO:0007669"/>
    <property type="project" value="UniProtKB-ARBA"/>
</dbReference>
<dbReference type="Pfam" id="PF24626">
    <property type="entry name" value="SH3_Tf2-1"/>
    <property type="match status" value="1"/>
</dbReference>
<evidence type="ECO:0000259" key="2">
    <source>
        <dbReference type="PROSITE" id="PS50013"/>
    </source>
</evidence>
<dbReference type="InterPro" id="IPR036397">
    <property type="entry name" value="RNaseH_sf"/>
</dbReference>
<dbReference type="STRING" id="47428.A0A284QY56"/>
<dbReference type="SUPFAM" id="SSF53098">
    <property type="entry name" value="Ribonuclease H-like"/>
    <property type="match status" value="1"/>
</dbReference>
<dbReference type="GO" id="GO:0003723">
    <property type="term" value="F:RNA binding"/>
    <property type="evidence" value="ECO:0007669"/>
    <property type="project" value="UniProtKB-KW"/>
</dbReference>
<evidence type="ECO:0000313" key="4">
    <source>
        <dbReference type="EMBL" id="SJL01322.1"/>
    </source>
</evidence>
<dbReference type="CDD" id="cd00024">
    <property type="entry name" value="CD_CSD"/>
    <property type="match status" value="1"/>
</dbReference>
<dbReference type="Pfam" id="PF00665">
    <property type="entry name" value="rve"/>
    <property type="match status" value="1"/>
</dbReference>